<dbReference type="InterPro" id="IPR015500">
    <property type="entry name" value="Peptidase_S8_subtilisin-rel"/>
</dbReference>
<gene>
    <name evidence="7" type="ORF">CK510_02890</name>
</gene>
<dbReference type="PROSITE" id="PS00136">
    <property type="entry name" value="SUBTILASE_ASP"/>
    <property type="match status" value="1"/>
</dbReference>
<dbReference type="PANTHER" id="PTHR43806">
    <property type="entry name" value="PEPTIDASE S8"/>
    <property type="match status" value="1"/>
</dbReference>
<proteinExistence type="inferred from homology"/>
<dbReference type="Pfam" id="PF01476">
    <property type="entry name" value="LysM"/>
    <property type="match status" value="1"/>
</dbReference>
<feature type="active site" description="Charge relay system" evidence="5">
    <location>
        <position position="388"/>
    </location>
</feature>
<dbReference type="PRINTS" id="PR00723">
    <property type="entry name" value="SUBTILISIN"/>
</dbReference>
<dbReference type="Pfam" id="PF00082">
    <property type="entry name" value="Peptidase_S8"/>
    <property type="match status" value="2"/>
</dbReference>
<dbReference type="SMART" id="SM00257">
    <property type="entry name" value="LysM"/>
    <property type="match status" value="1"/>
</dbReference>
<dbReference type="PANTHER" id="PTHR43806:SF11">
    <property type="entry name" value="CEREVISIN-RELATED"/>
    <property type="match status" value="1"/>
</dbReference>
<dbReference type="OrthoDB" id="9798386at2"/>
<evidence type="ECO:0000256" key="2">
    <source>
        <dbReference type="ARBA" id="ARBA00022670"/>
    </source>
</evidence>
<comment type="caution">
    <text evidence="7">The sequence shown here is derived from an EMBL/GenBank/DDBJ whole genome shotgun (WGS) entry which is preliminary data.</text>
</comment>
<dbReference type="InterPro" id="IPR050131">
    <property type="entry name" value="Peptidase_S8_subtilisin-like"/>
</dbReference>
<reference evidence="7 8" key="1">
    <citation type="submission" date="2017-08" db="EMBL/GenBank/DDBJ databases">
        <title>Draft genome sequence of filamentous cyanobacterium Calothrix elsteri CCALA 953.</title>
        <authorList>
            <person name="Gagunashvili A.N."/>
            <person name="Elster J."/>
            <person name="Andresson O.S."/>
        </authorList>
    </citation>
    <scope>NUCLEOTIDE SEQUENCE [LARGE SCALE GENOMIC DNA]</scope>
    <source>
        <strain evidence="7 8">CCALA 953</strain>
    </source>
</reference>
<evidence type="ECO:0000313" key="7">
    <source>
        <dbReference type="EMBL" id="PAX60242.1"/>
    </source>
</evidence>
<feature type="active site" description="Charge relay system" evidence="5">
    <location>
        <position position="350"/>
    </location>
</feature>
<evidence type="ECO:0000313" key="8">
    <source>
        <dbReference type="Proteomes" id="UP000218238"/>
    </source>
</evidence>
<comment type="similarity">
    <text evidence="1 5">Belongs to the peptidase S8 family.</text>
</comment>
<dbReference type="CDD" id="cd00118">
    <property type="entry name" value="LysM"/>
    <property type="match status" value="1"/>
</dbReference>
<dbReference type="GO" id="GO:0006508">
    <property type="term" value="P:proteolysis"/>
    <property type="evidence" value="ECO:0007669"/>
    <property type="project" value="UniProtKB-KW"/>
</dbReference>
<keyword evidence="4 5" id="KW-0720">Serine protease</keyword>
<dbReference type="InterPro" id="IPR036852">
    <property type="entry name" value="Peptidase_S8/S53_dom_sf"/>
</dbReference>
<evidence type="ECO:0000256" key="5">
    <source>
        <dbReference type="PROSITE-ProRule" id="PRU01240"/>
    </source>
</evidence>
<keyword evidence="3 5" id="KW-0378">Hydrolase</keyword>
<dbReference type="InterPro" id="IPR023827">
    <property type="entry name" value="Peptidase_S8_Asp-AS"/>
</dbReference>
<accession>A0A2A2TP83</accession>
<dbReference type="GO" id="GO:0004252">
    <property type="term" value="F:serine-type endopeptidase activity"/>
    <property type="evidence" value="ECO:0007669"/>
    <property type="project" value="UniProtKB-UniRule"/>
</dbReference>
<sequence>MPGDFSGNSYNSSQHAANPLNIDSHLSISTDLLNPFSTKNSLYGSSSSILESKNIATGSTFIDNSGSNFIGDPNKPWDDAFIYANRGVVFNGNPTLSPLPGALVIGPDGTVDKLTGMQYSRSFQSLTIERPAYDELLAPALVKAPSITELVFNSSQQPLNTYKDVTDAIKSNDNELSVVRVVNGGLNLPTGSRLHNLVITVENGDINFNGDAQELNYVTLVAKNGNVNLGGVKATEVSVFASGLINMNNAARFSGKNLLATKDGSVIFNGSTVTTNPSDSVLVVANGNIIFNAAADTRANFLASGSFTANSASKIIGSIQTQGDIIFNAPIKVIADNVINPNQPAIAIIDTGMAANNPDFDHRRLIPLKDYVDNDNNPFLNIGEGSEHGTHIAGIIAATKNNGIGIDGINDKAPIFVSRAIGSGNWAQALIDSVNATKLSGQPNTVVNLALDLTQVNPDGTVTTRYELTPVERQALEYARQKGVLIVAAAGNDGSVMSALGQASQEFDNIITVGSVDYNNKRANYSSFGYGLDIVAYGGTTDKPVISTVGSGTNLKFLIEGLDGLANNTEGSFKSVVDVTSSNLTDINTVVVPSFEISDDLSDIKQQAYESALKEVSEISADGLNFSSDKLTDEERAMLASQVNLEKLLGEFKSFLDTLPLDFFDVLNNPEFAGLLALLEKLDTTSNEELDSGVGEMAGTSVATAKVTGAVSQIWAANPVLNYVQVKEILKKTAVDLEAPGWDEETGAGLLNSAAAIELAEITQPESYEPEAFSTPITWSGEGVVQPTERAASNEFIGKYYDWVPYTIQSGDTLSEIASGAMGNGSAPYYNFIARKNDIANPNQIYAGKTILVPKQVSVLQLQPQTSTLLTVQGGIRLRWLQNLWLGAPTSGEIGRGNGVITQYFANGYVIWNGQRATAYRIGNPTSKTLLTAKPNRIPKSFLSSNQQILSSAAAAKQFLSRTVASAQNNIHTNIWLQQDRLLNSRYINKVKSTNPYGYENPYRPTDRIDVAADAFTGNYLFGPTVCGVAPNRDAATNNLPIPYSSWNPLWNQQQTACAVHDYQINKTGKDPIKDWTDPGIIKAHANLSANSPSSNPLMKLIFGVAATGGAIGYGGQKLGEKSKESYEEFNRRGADMMEGVIKWAYPNYPS</sequence>
<organism evidence="7 8">
    <name type="scientific">Brunnivagina elsteri CCALA 953</name>
    <dbReference type="NCBI Taxonomy" id="987040"/>
    <lineage>
        <taxon>Bacteria</taxon>
        <taxon>Bacillati</taxon>
        <taxon>Cyanobacteriota</taxon>
        <taxon>Cyanophyceae</taxon>
        <taxon>Nostocales</taxon>
        <taxon>Calotrichaceae</taxon>
        <taxon>Brunnivagina</taxon>
    </lineage>
</organism>
<keyword evidence="2 5" id="KW-0645">Protease</keyword>
<evidence type="ECO:0000259" key="6">
    <source>
        <dbReference type="PROSITE" id="PS51782"/>
    </source>
</evidence>
<dbReference type="EMBL" id="NTFS01000017">
    <property type="protein sequence ID" value="PAX60242.1"/>
    <property type="molecule type" value="Genomic_DNA"/>
</dbReference>
<keyword evidence="8" id="KW-1185">Reference proteome</keyword>
<dbReference type="Gene3D" id="3.40.50.200">
    <property type="entry name" value="Peptidase S8/S53 domain"/>
    <property type="match status" value="2"/>
</dbReference>
<dbReference type="SUPFAM" id="SSF52743">
    <property type="entry name" value="Subtilisin-like"/>
    <property type="match status" value="1"/>
</dbReference>
<dbReference type="RefSeq" id="WP_095720261.1">
    <property type="nucleotide sequence ID" value="NZ_NTFS01000017.1"/>
</dbReference>
<dbReference type="Proteomes" id="UP000218238">
    <property type="component" value="Unassembled WGS sequence"/>
</dbReference>
<feature type="domain" description="LysM" evidence="6">
    <location>
        <begin position="804"/>
        <end position="853"/>
    </location>
</feature>
<dbReference type="PROSITE" id="PS00137">
    <property type="entry name" value="SUBTILASE_HIS"/>
    <property type="match status" value="1"/>
</dbReference>
<dbReference type="InterPro" id="IPR036779">
    <property type="entry name" value="LysM_dom_sf"/>
</dbReference>
<evidence type="ECO:0000256" key="4">
    <source>
        <dbReference type="ARBA" id="ARBA00022825"/>
    </source>
</evidence>
<feature type="active site" description="Charge relay system" evidence="5">
    <location>
        <position position="701"/>
    </location>
</feature>
<dbReference type="Gene3D" id="3.10.350.10">
    <property type="entry name" value="LysM domain"/>
    <property type="match status" value="1"/>
</dbReference>
<dbReference type="InterPro" id="IPR018392">
    <property type="entry name" value="LysM"/>
</dbReference>
<dbReference type="InterPro" id="IPR000209">
    <property type="entry name" value="Peptidase_S8/S53_dom"/>
</dbReference>
<evidence type="ECO:0000256" key="1">
    <source>
        <dbReference type="ARBA" id="ARBA00011073"/>
    </source>
</evidence>
<name>A0A2A2TP83_9CYAN</name>
<dbReference type="PROSITE" id="PS51782">
    <property type="entry name" value="LYSM"/>
    <property type="match status" value="1"/>
</dbReference>
<dbReference type="InterPro" id="IPR022398">
    <property type="entry name" value="Peptidase_S8_His-AS"/>
</dbReference>
<dbReference type="PROSITE" id="PS51892">
    <property type="entry name" value="SUBTILASE"/>
    <property type="match status" value="1"/>
</dbReference>
<protein>
    <recommendedName>
        <fullName evidence="6">LysM domain-containing protein</fullName>
    </recommendedName>
</protein>
<dbReference type="AlphaFoldDB" id="A0A2A2TP83"/>
<evidence type="ECO:0000256" key="3">
    <source>
        <dbReference type="ARBA" id="ARBA00022801"/>
    </source>
</evidence>